<keyword evidence="3" id="KW-0813">Transport</keyword>
<evidence type="ECO:0000313" key="11">
    <source>
        <dbReference type="EMBL" id="SPO07590.1"/>
    </source>
</evidence>
<feature type="transmembrane region" description="Helical" evidence="10">
    <location>
        <begin position="69"/>
        <end position="91"/>
    </location>
</feature>
<accession>A0AAE8T051</accession>
<gene>
    <name evidence="11" type="ORF">DNG_10285</name>
</gene>
<dbReference type="GO" id="GO:0005829">
    <property type="term" value="C:cytosol"/>
    <property type="evidence" value="ECO:0007669"/>
    <property type="project" value="GOC"/>
</dbReference>
<evidence type="ECO:0000256" key="1">
    <source>
        <dbReference type="ARBA" id="ARBA00004653"/>
    </source>
</evidence>
<evidence type="ECO:0000256" key="9">
    <source>
        <dbReference type="SAM" id="MobiDB-lite"/>
    </source>
</evidence>
<evidence type="ECO:0000256" key="4">
    <source>
        <dbReference type="ARBA" id="ARBA00022692"/>
    </source>
</evidence>
<feature type="region of interest" description="Disordered" evidence="9">
    <location>
        <begin position="164"/>
        <end position="207"/>
    </location>
</feature>
<keyword evidence="5" id="KW-0653">Protein transport</keyword>
<keyword evidence="8 10" id="KW-0472">Membrane</keyword>
<organism evidence="11 12">
    <name type="scientific">Cephalotrichum gorgonifer</name>
    <dbReference type="NCBI Taxonomy" id="2041049"/>
    <lineage>
        <taxon>Eukaryota</taxon>
        <taxon>Fungi</taxon>
        <taxon>Dikarya</taxon>
        <taxon>Ascomycota</taxon>
        <taxon>Pezizomycotina</taxon>
        <taxon>Sordariomycetes</taxon>
        <taxon>Hypocreomycetidae</taxon>
        <taxon>Microascales</taxon>
        <taxon>Microascaceae</taxon>
        <taxon>Cephalotrichum</taxon>
    </lineage>
</organism>
<dbReference type="Pfam" id="PF09801">
    <property type="entry name" value="SYS1"/>
    <property type="match status" value="1"/>
</dbReference>
<dbReference type="GO" id="GO:0034067">
    <property type="term" value="P:protein localization to Golgi apparatus"/>
    <property type="evidence" value="ECO:0007669"/>
    <property type="project" value="TreeGrafter"/>
</dbReference>
<comment type="subcellular location">
    <subcellularLocation>
        <location evidence="1">Golgi apparatus membrane</location>
        <topology evidence="1">Multi-pass membrane protein</topology>
    </subcellularLocation>
</comment>
<name>A0AAE8T051_9PEZI</name>
<sequence>MPRRRRLRRPGALSELPPLRIVTQIAALQGIYYASALLLTLFTALAAGTRFGVDLVLGWEAVRGDTTQGWLAAFVGVLEGFCLGGAIVMLVTRSKLVPDFALTTHFIHLVVCTFYTGMLPRNAMWWGSMAASSAVAVGLGVWGCQYRELQPISFGGSRRDVETGAGDAEGALGSQDEEGGLGRGRGRGRDGAGEYEMVRMAEDPRTK</sequence>
<dbReference type="GO" id="GO:0043001">
    <property type="term" value="P:Golgi to plasma membrane protein transport"/>
    <property type="evidence" value="ECO:0007669"/>
    <property type="project" value="TreeGrafter"/>
</dbReference>
<feature type="compositionally biased region" description="Basic and acidic residues" evidence="9">
    <location>
        <begin position="187"/>
        <end position="207"/>
    </location>
</feature>
<dbReference type="GO" id="GO:0006895">
    <property type="term" value="P:Golgi to endosome transport"/>
    <property type="evidence" value="ECO:0007669"/>
    <property type="project" value="TreeGrafter"/>
</dbReference>
<dbReference type="EMBL" id="ONZQ02000022">
    <property type="protein sequence ID" value="SPO07590.1"/>
    <property type="molecule type" value="Genomic_DNA"/>
</dbReference>
<keyword evidence="12" id="KW-1185">Reference proteome</keyword>
<dbReference type="AlphaFoldDB" id="A0AAE8T051"/>
<feature type="transmembrane region" description="Helical" evidence="10">
    <location>
        <begin position="124"/>
        <end position="144"/>
    </location>
</feature>
<feature type="transmembrane region" description="Helical" evidence="10">
    <location>
        <begin position="100"/>
        <end position="118"/>
    </location>
</feature>
<dbReference type="PANTHER" id="PTHR12952:SF0">
    <property type="entry name" value="PROTEIN SYS1 HOMOLOG"/>
    <property type="match status" value="1"/>
</dbReference>
<dbReference type="InterPro" id="IPR019185">
    <property type="entry name" value="Integral_membrane_SYS1-rel"/>
</dbReference>
<dbReference type="GO" id="GO:0000139">
    <property type="term" value="C:Golgi membrane"/>
    <property type="evidence" value="ECO:0007669"/>
    <property type="project" value="UniProtKB-SubCell"/>
</dbReference>
<evidence type="ECO:0000256" key="6">
    <source>
        <dbReference type="ARBA" id="ARBA00022989"/>
    </source>
</evidence>
<evidence type="ECO:0000313" key="12">
    <source>
        <dbReference type="Proteomes" id="UP001187682"/>
    </source>
</evidence>
<keyword evidence="6 10" id="KW-1133">Transmembrane helix</keyword>
<dbReference type="GO" id="GO:0005802">
    <property type="term" value="C:trans-Golgi network"/>
    <property type="evidence" value="ECO:0007669"/>
    <property type="project" value="TreeGrafter"/>
</dbReference>
<comment type="similarity">
    <text evidence="2">Belongs to the SYS1 family.</text>
</comment>
<comment type="caution">
    <text evidence="11">The sequence shown here is derived from an EMBL/GenBank/DDBJ whole genome shotgun (WGS) entry which is preliminary data.</text>
</comment>
<evidence type="ECO:0000256" key="2">
    <source>
        <dbReference type="ARBA" id="ARBA00008160"/>
    </source>
</evidence>
<reference evidence="11" key="1">
    <citation type="submission" date="2018-03" db="EMBL/GenBank/DDBJ databases">
        <authorList>
            <person name="Guldener U."/>
        </authorList>
    </citation>
    <scope>NUCLEOTIDE SEQUENCE</scope>
</reference>
<evidence type="ECO:0000256" key="8">
    <source>
        <dbReference type="ARBA" id="ARBA00023136"/>
    </source>
</evidence>
<dbReference type="Proteomes" id="UP001187682">
    <property type="component" value="Unassembled WGS sequence"/>
</dbReference>
<keyword evidence="7" id="KW-0333">Golgi apparatus</keyword>
<feature type="transmembrane region" description="Helical" evidence="10">
    <location>
        <begin position="30"/>
        <end position="49"/>
    </location>
</feature>
<evidence type="ECO:0000256" key="5">
    <source>
        <dbReference type="ARBA" id="ARBA00022927"/>
    </source>
</evidence>
<keyword evidence="4 10" id="KW-0812">Transmembrane</keyword>
<protein>
    <submittedName>
        <fullName evidence="11">Related to multi copy suppressor SYS1</fullName>
    </submittedName>
</protein>
<dbReference type="PANTHER" id="PTHR12952">
    <property type="entry name" value="SYS1"/>
    <property type="match status" value="1"/>
</dbReference>
<evidence type="ECO:0000256" key="3">
    <source>
        <dbReference type="ARBA" id="ARBA00022448"/>
    </source>
</evidence>
<evidence type="ECO:0000256" key="10">
    <source>
        <dbReference type="SAM" id="Phobius"/>
    </source>
</evidence>
<proteinExistence type="inferred from homology"/>
<evidence type="ECO:0000256" key="7">
    <source>
        <dbReference type="ARBA" id="ARBA00023034"/>
    </source>
</evidence>